<dbReference type="SUPFAM" id="SSF54001">
    <property type="entry name" value="Cysteine proteinases"/>
    <property type="match status" value="1"/>
</dbReference>
<evidence type="ECO:0000256" key="1">
    <source>
        <dbReference type="ARBA" id="ARBA00007623"/>
    </source>
</evidence>
<proteinExistence type="inferred from homology"/>
<evidence type="ECO:0000256" key="2">
    <source>
        <dbReference type="ARBA" id="ARBA00022670"/>
    </source>
</evidence>
<evidence type="ECO:0000256" key="3">
    <source>
        <dbReference type="ARBA" id="ARBA00022801"/>
    </source>
</evidence>
<keyword evidence="4" id="KW-0788">Thiol protease</keyword>
<comment type="similarity">
    <text evidence="1">Belongs to the peptidase C2 family.</text>
</comment>
<gene>
    <name evidence="8" type="ORF">PGLA2088_LOCUS36878</name>
</gene>
<feature type="active site" evidence="5">
    <location>
        <position position="54"/>
    </location>
</feature>
<sequence>WKLRRNGAFICCSGIARSNKQGLIDGHAYSVMSLRKVSADMISGSFFRLVQIRNPHGGGEWQGAWSDSSRTWSQYPHVKQTLLGDGQGKEDGTFWMQWEDFIQFWKEVQVVDCETTINTIATPVYDEHSPLGPFVACLFGCFHYWFCCLGLQRLYLGRSGAKDVAGMKKDMDNKCGIDQDGCYCTLLEQRALAADGVDEEKGLIQNHH</sequence>
<feature type="active site" evidence="5">
    <location>
        <position position="27"/>
    </location>
</feature>
<dbReference type="Proteomes" id="UP000626109">
    <property type="component" value="Unassembled WGS sequence"/>
</dbReference>
<dbReference type="GO" id="GO:0004198">
    <property type="term" value="F:calcium-dependent cysteine-type endopeptidase activity"/>
    <property type="evidence" value="ECO:0007669"/>
    <property type="project" value="InterPro"/>
</dbReference>
<evidence type="ECO:0000256" key="6">
    <source>
        <dbReference type="PROSITE-ProRule" id="PRU00239"/>
    </source>
</evidence>
<keyword evidence="2" id="KW-0645">Protease</keyword>
<evidence type="ECO:0000313" key="8">
    <source>
        <dbReference type="EMBL" id="CAE8712159.1"/>
    </source>
</evidence>
<keyword evidence="3" id="KW-0378">Hydrolase</keyword>
<name>A0A813KT01_POLGL</name>
<dbReference type="PANTHER" id="PTHR10183">
    <property type="entry name" value="CALPAIN"/>
    <property type="match status" value="1"/>
</dbReference>
<dbReference type="AlphaFoldDB" id="A0A813KT01"/>
<comment type="caution">
    <text evidence="8">The sequence shown here is derived from an EMBL/GenBank/DDBJ whole genome shotgun (WGS) entry which is preliminary data.</text>
</comment>
<feature type="domain" description="Calpain catalytic" evidence="7">
    <location>
        <begin position="21"/>
        <end position="114"/>
    </location>
</feature>
<dbReference type="InterPro" id="IPR001300">
    <property type="entry name" value="Peptidase_C2_calpain_cat"/>
</dbReference>
<evidence type="ECO:0000259" key="7">
    <source>
        <dbReference type="PROSITE" id="PS50203"/>
    </source>
</evidence>
<comment type="caution">
    <text evidence="6">Lacks conserved residue(s) required for the propagation of feature annotation.</text>
</comment>
<dbReference type="InterPro" id="IPR038765">
    <property type="entry name" value="Papain-like_cys_pep_sf"/>
</dbReference>
<dbReference type="GO" id="GO:0006508">
    <property type="term" value="P:proteolysis"/>
    <property type="evidence" value="ECO:0007669"/>
    <property type="project" value="UniProtKB-KW"/>
</dbReference>
<dbReference type="Pfam" id="PF00648">
    <property type="entry name" value="Peptidase_C2"/>
    <property type="match status" value="1"/>
</dbReference>
<evidence type="ECO:0000256" key="5">
    <source>
        <dbReference type="PIRSR" id="PIRSR622684-1"/>
    </source>
</evidence>
<accession>A0A813KT01</accession>
<dbReference type="PROSITE" id="PS50203">
    <property type="entry name" value="CALPAIN_CAT"/>
    <property type="match status" value="1"/>
</dbReference>
<evidence type="ECO:0000313" key="9">
    <source>
        <dbReference type="Proteomes" id="UP000626109"/>
    </source>
</evidence>
<protein>
    <recommendedName>
        <fullName evidence="7">Calpain catalytic domain-containing protein</fullName>
    </recommendedName>
</protein>
<feature type="non-terminal residue" evidence="8">
    <location>
        <position position="1"/>
    </location>
</feature>
<evidence type="ECO:0000256" key="4">
    <source>
        <dbReference type="ARBA" id="ARBA00022807"/>
    </source>
</evidence>
<dbReference type="InterPro" id="IPR022684">
    <property type="entry name" value="Calpain_cysteine_protease"/>
</dbReference>
<dbReference type="PANTHER" id="PTHR10183:SF379">
    <property type="entry name" value="CALPAIN-5"/>
    <property type="match status" value="1"/>
</dbReference>
<dbReference type="Gene3D" id="3.90.70.10">
    <property type="entry name" value="Cysteine proteinases"/>
    <property type="match status" value="1"/>
</dbReference>
<organism evidence="8 9">
    <name type="scientific">Polarella glacialis</name>
    <name type="common">Dinoflagellate</name>
    <dbReference type="NCBI Taxonomy" id="89957"/>
    <lineage>
        <taxon>Eukaryota</taxon>
        <taxon>Sar</taxon>
        <taxon>Alveolata</taxon>
        <taxon>Dinophyceae</taxon>
        <taxon>Suessiales</taxon>
        <taxon>Suessiaceae</taxon>
        <taxon>Polarella</taxon>
    </lineage>
</organism>
<reference evidence="8" key="1">
    <citation type="submission" date="2021-02" db="EMBL/GenBank/DDBJ databases">
        <authorList>
            <person name="Dougan E. K."/>
            <person name="Rhodes N."/>
            <person name="Thang M."/>
            <person name="Chan C."/>
        </authorList>
    </citation>
    <scope>NUCLEOTIDE SEQUENCE</scope>
</reference>
<dbReference type="EMBL" id="CAJNNW010032282">
    <property type="protein sequence ID" value="CAE8712159.1"/>
    <property type="molecule type" value="Genomic_DNA"/>
</dbReference>